<dbReference type="PANTHER" id="PTHR37826:SF2">
    <property type="entry name" value="ZINC-RIBBON DOMAIN-CONTAINING PROTEIN"/>
    <property type="match status" value="1"/>
</dbReference>
<evidence type="ECO:0000259" key="3">
    <source>
        <dbReference type="Pfam" id="PF13421"/>
    </source>
</evidence>
<evidence type="ECO:0000259" key="2">
    <source>
        <dbReference type="Pfam" id="PF13240"/>
    </source>
</evidence>
<evidence type="ECO:0000313" key="4">
    <source>
        <dbReference type="EMBL" id="MCL3788126.1"/>
    </source>
</evidence>
<reference evidence="4 5" key="1">
    <citation type="submission" date="2019-03" db="EMBL/GenBank/DDBJ databases">
        <authorList>
            <person name="Molinero N."/>
            <person name="Sanchez B."/>
            <person name="Walker A."/>
            <person name="Duncan S."/>
            <person name="Delgado S."/>
            <person name="Margolles A."/>
        </authorList>
    </citation>
    <scope>NUCLEOTIDE SEQUENCE [LARGE SCALE GENOMIC DNA]</scope>
    <source>
        <strain evidence="4 5">IPLA60002</strain>
    </source>
</reference>
<feature type="domain" description="Zinc-ribbon" evidence="2">
    <location>
        <begin position="402"/>
        <end position="423"/>
    </location>
</feature>
<dbReference type="PANTHER" id="PTHR37826">
    <property type="entry name" value="FLOTILLIN BAND_7_5 DOMAIN PROTEIN"/>
    <property type="match status" value="1"/>
</dbReference>
<dbReference type="RefSeq" id="WP_249377030.1">
    <property type="nucleotide sequence ID" value="NZ_SNUZ01000012.1"/>
</dbReference>
<gene>
    <name evidence="4" type="ORF">E2N93_08940</name>
</gene>
<evidence type="ECO:0000256" key="1">
    <source>
        <dbReference type="SAM" id="MobiDB-lite"/>
    </source>
</evidence>
<dbReference type="EMBL" id="SNUZ01000012">
    <property type="protein sequence ID" value="MCL3788126.1"/>
    <property type="molecule type" value="Genomic_DNA"/>
</dbReference>
<sequence>MGIIRAAINSVKGGLADSWQEVIQPRPMSGTIAMVPGEKITHGTSQNTKGTPNIVSNGSVIQVYDNQCMLLIDGGKVVDFTAEPGYYQVSNSSMPSLFCGQFGDSLKETFSRIKYGGIPSQSQYVIYINLAEITGILFGTKNVVNYFDSFYNAELFLRAHGTYSIKITDPLKFYQEVIDKGLVTACQPFDYKSKSIQYNTEFEAALSSAINNFSADGYRISFIKGKSREFGQYMAKTLDQEWEQQRGFQVQAVAINISYNDESTELINMRNKGAMLSDAAVQQGYVAANVAEGMKAAGSNSNGAMAGFMGMGMGMNAGGNILGGYQQNPHYNNQQPQQPQQPQGNPLGGAQPAQPQQNAQQPVQPVQPQSADSWTCACGAVNTGKFCPECGAKKPDAPKKHFCVNCGYELKENQKFCPECGTKAE</sequence>
<dbReference type="Pfam" id="PF13240">
    <property type="entry name" value="Zn_Ribbon_1"/>
    <property type="match status" value="1"/>
</dbReference>
<proteinExistence type="predicted"/>
<dbReference type="CDD" id="cd03408">
    <property type="entry name" value="SPFH_like_u1"/>
    <property type="match status" value="1"/>
</dbReference>
<accession>A0ABT0NIP3</accession>
<evidence type="ECO:0000313" key="5">
    <source>
        <dbReference type="Proteomes" id="UP001056693"/>
    </source>
</evidence>
<dbReference type="InterPro" id="IPR026870">
    <property type="entry name" value="Zinc_ribbon_dom"/>
</dbReference>
<dbReference type="Pfam" id="PF13421">
    <property type="entry name" value="Band_7_1"/>
    <property type="match status" value="1"/>
</dbReference>
<protein>
    <submittedName>
        <fullName evidence="4">Zinc-ribbon domain-containing protein</fullName>
    </submittedName>
</protein>
<name>A0ABT0NIP3_9FIRM</name>
<feature type="domain" description="SPFH" evidence="3">
    <location>
        <begin position="53"/>
        <end position="270"/>
    </location>
</feature>
<dbReference type="InterPro" id="IPR033880">
    <property type="entry name" value="SPFH_YdjI"/>
</dbReference>
<comment type="caution">
    <text evidence="4">The sequence shown here is derived from an EMBL/GenBank/DDBJ whole genome shotgun (WGS) entry which is preliminary data.</text>
</comment>
<feature type="region of interest" description="Disordered" evidence="1">
    <location>
        <begin position="324"/>
        <end position="366"/>
    </location>
</feature>
<keyword evidence="5" id="KW-1185">Reference proteome</keyword>
<organism evidence="4 5">
    <name type="scientific">Ruminococcus bromii</name>
    <dbReference type="NCBI Taxonomy" id="40518"/>
    <lineage>
        <taxon>Bacteria</taxon>
        <taxon>Bacillati</taxon>
        <taxon>Bacillota</taxon>
        <taxon>Clostridia</taxon>
        <taxon>Eubacteriales</taxon>
        <taxon>Oscillospiraceae</taxon>
        <taxon>Ruminococcus</taxon>
    </lineage>
</organism>
<dbReference type="Proteomes" id="UP001056693">
    <property type="component" value="Unassembled WGS sequence"/>
</dbReference>